<evidence type="ECO:0000256" key="8">
    <source>
        <dbReference type="RuleBase" id="RU363043"/>
    </source>
</evidence>
<dbReference type="CDD" id="cd06261">
    <property type="entry name" value="TM_PBP2"/>
    <property type="match status" value="1"/>
</dbReference>
<keyword evidence="5 8" id="KW-0812">Transmembrane</keyword>
<sequence>MTSKTTDRIATLYFWATGAVIIVILAWFLFRILGDGLPMLNWNFITGKPSEIMAGGGVGPQLFNSFYILFLSLLFSLPIGIGAGVYLAIYAKKNRFTDVVRVSVEALSSVPSIVFGLFGFLLFVNWMGLKFSIIGGAITLSLLNLPVLVRVTEEAIRSVPESYWEASLALGSTRWQAIRKVLIPASLPSLITGITLVAGRALGESAILIYTAGLSVSRFFPDLNPLSMGETLSVHLWYVQSEAIVPDAKDIAKGSAALLLIVVLIFNLLIGIPSRMLQKKLSGGK</sequence>
<keyword evidence="7 8" id="KW-0472">Membrane</keyword>
<keyword evidence="4 8" id="KW-1003">Cell membrane</keyword>
<evidence type="ECO:0000313" key="10">
    <source>
        <dbReference type="EMBL" id="SCW54952.1"/>
    </source>
</evidence>
<dbReference type="Pfam" id="PF00528">
    <property type="entry name" value="BPD_transp_1"/>
    <property type="match status" value="1"/>
</dbReference>
<feature type="transmembrane region" description="Helical" evidence="8">
    <location>
        <begin position="102"/>
        <end position="123"/>
    </location>
</feature>
<dbReference type="PANTHER" id="PTHR43470:SF4">
    <property type="entry name" value="ABC TRANSPORTER PERMEASE PROTEIN YQGI-RELATED"/>
    <property type="match status" value="1"/>
</dbReference>
<accession>A0A1G4RDG8</accession>
<dbReference type="GO" id="GO:0005886">
    <property type="term" value="C:plasma membrane"/>
    <property type="evidence" value="ECO:0007669"/>
    <property type="project" value="UniProtKB-SubCell"/>
</dbReference>
<evidence type="ECO:0000256" key="5">
    <source>
        <dbReference type="ARBA" id="ARBA00022692"/>
    </source>
</evidence>
<name>A0A1G4RDG8_9BACL</name>
<dbReference type="InterPro" id="IPR005672">
    <property type="entry name" value="Phosphate_PstA"/>
</dbReference>
<feature type="transmembrane region" description="Helical" evidence="8">
    <location>
        <begin position="181"/>
        <end position="202"/>
    </location>
</feature>
<evidence type="ECO:0000256" key="1">
    <source>
        <dbReference type="ARBA" id="ARBA00004651"/>
    </source>
</evidence>
<dbReference type="Proteomes" id="UP000198601">
    <property type="component" value="Unassembled WGS sequence"/>
</dbReference>
<feature type="domain" description="ABC transmembrane type-1" evidence="9">
    <location>
        <begin position="62"/>
        <end position="270"/>
    </location>
</feature>
<keyword evidence="3" id="KW-0813">Transport</keyword>
<dbReference type="STRING" id="624147.SAMN04487970_1014113"/>
<feature type="transmembrane region" description="Helical" evidence="8">
    <location>
        <begin position="66"/>
        <end position="90"/>
    </location>
</feature>
<dbReference type="EMBL" id="FMTT01000014">
    <property type="protein sequence ID" value="SCW54952.1"/>
    <property type="molecule type" value="Genomic_DNA"/>
</dbReference>
<organism evidence="10 11">
    <name type="scientific">Paenibacillus tianmuensis</name>
    <dbReference type="NCBI Taxonomy" id="624147"/>
    <lineage>
        <taxon>Bacteria</taxon>
        <taxon>Bacillati</taxon>
        <taxon>Bacillota</taxon>
        <taxon>Bacilli</taxon>
        <taxon>Bacillales</taxon>
        <taxon>Paenibacillaceae</taxon>
        <taxon>Paenibacillus</taxon>
    </lineage>
</organism>
<evidence type="ECO:0000256" key="7">
    <source>
        <dbReference type="ARBA" id="ARBA00023136"/>
    </source>
</evidence>
<gene>
    <name evidence="10" type="ORF">SAMN04487970_1014113</name>
</gene>
<dbReference type="InterPro" id="IPR000515">
    <property type="entry name" value="MetI-like"/>
</dbReference>
<feature type="transmembrane region" description="Helical" evidence="8">
    <location>
        <begin position="129"/>
        <end position="149"/>
    </location>
</feature>
<keyword evidence="6 8" id="KW-1133">Transmembrane helix</keyword>
<evidence type="ECO:0000256" key="2">
    <source>
        <dbReference type="ARBA" id="ARBA00007069"/>
    </source>
</evidence>
<keyword evidence="11" id="KW-1185">Reference proteome</keyword>
<dbReference type="Gene3D" id="1.10.3720.10">
    <property type="entry name" value="MetI-like"/>
    <property type="match status" value="1"/>
</dbReference>
<proteinExistence type="inferred from homology"/>
<dbReference type="RefSeq" id="WP_090671507.1">
    <property type="nucleotide sequence ID" value="NZ_FMTT01000014.1"/>
</dbReference>
<dbReference type="InterPro" id="IPR035906">
    <property type="entry name" value="MetI-like_sf"/>
</dbReference>
<dbReference type="PROSITE" id="PS50928">
    <property type="entry name" value="ABC_TM1"/>
    <property type="match status" value="1"/>
</dbReference>
<evidence type="ECO:0000313" key="11">
    <source>
        <dbReference type="Proteomes" id="UP000198601"/>
    </source>
</evidence>
<evidence type="ECO:0000256" key="6">
    <source>
        <dbReference type="ARBA" id="ARBA00022989"/>
    </source>
</evidence>
<feature type="transmembrane region" description="Helical" evidence="8">
    <location>
        <begin position="12"/>
        <end position="33"/>
    </location>
</feature>
<dbReference type="GO" id="GO:0035435">
    <property type="term" value="P:phosphate ion transmembrane transport"/>
    <property type="evidence" value="ECO:0007669"/>
    <property type="project" value="InterPro"/>
</dbReference>
<dbReference type="PANTHER" id="PTHR43470">
    <property type="entry name" value="PHOSPHATE TRANSPORT SYSTEM PERMEASE PROTEIN PSTA-RELATED"/>
    <property type="match status" value="1"/>
</dbReference>
<dbReference type="GO" id="GO:0005315">
    <property type="term" value="F:phosphate transmembrane transporter activity"/>
    <property type="evidence" value="ECO:0007669"/>
    <property type="project" value="InterPro"/>
</dbReference>
<protein>
    <recommendedName>
        <fullName evidence="8">Phosphate transport system permease protein PstA</fullName>
    </recommendedName>
</protein>
<dbReference type="NCBIfam" id="TIGR00974">
    <property type="entry name" value="3a0107s02c"/>
    <property type="match status" value="1"/>
</dbReference>
<comment type="similarity">
    <text evidence="2 8">Belongs to the binding-protein-dependent transport system permease family. CysTW subfamily.</text>
</comment>
<evidence type="ECO:0000256" key="4">
    <source>
        <dbReference type="ARBA" id="ARBA00022475"/>
    </source>
</evidence>
<feature type="transmembrane region" description="Helical" evidence="8">
    <location>
        <begin position="251"/>
        <end position="272"/>
    </location>
</feature>
<dbReference type="OrthoDB" id="9807065at2"/>
<dbReference type="AlphaFoldDB" id="A0A1G4RDG8"/>
<evidence type="ECO:0000259" key="9">
    <source>
        <dbReference type="PROSITE" id="PS50928"/>
    </source>
</evidence>
<reference evidence="11" key="1">
    <citation type="submission" date="2016-10" db="EMBL/GenBank/DDBJ databases">
        <authorList>
            <person name="Varghese N."/>
            <person name="Submissions S."/>
        </authorList>
    </citation>
    <scope>NUCLEOTIDE SEQUENCE [LARGE SCALE GENOMIC DNA]</scope>
    <source>
        <strain evidence="11">CGMCC 1.8946</strain>
    </source>
</reference>
<comment type="subcellular location">
    <subcellularLocation>
        <location evidence="1 8">Cell membrane</location>
        <topology evidence="1 8">Multi-pass membrane protein</topology>
    </subcellularLocation>
</comment>
<evidence type="ECO:0000256" key="3">
    <source>
        <dbReference type="ARBA" id="ARBA00022448"/>
    </source>
</evidence>
<dbReference type="SUPFAM" id="SSF161098">
    <property type="entry name" value="MetI-like"/>
    <property type="match status" value="1"/>
</dbReference>